<proteinExistence type="predicted"/>
<evidence type="ECO:0000313" key="1">
    <source>
        <dbReference type="EMBL" id="CAB4623017.1"/>
    </source>
</evidence>
<protein>
    <submittedName>
        <fullName evidence="1">Unannotated protein</fullName>
    </submittedName>
</protein>
<dbReference type="EMBL" id="CAEZVK010000008">
    <property type="protein sequence ID" value="CAB4623017.1"/>
    <property type="molecule type" value="Genomic_DNA"/>
</dbReference>
<organism evidence="1">
    <name type="scientific">freshwater metagenome</name>
    <dbReference type="NCBI Taxonomy" id="449393"/>
    <lineage>
        <taxon>unclassified sequences</taxon>
        <taxon>metagenomes</taxon>
        <taxon>ecological metagenomes</taxon>
    </lineage>
</organism>
<gene>
    <name evidence="1" type="ORF">UFOPK2000_00190</name>
</gene>
<accession>A0A6J6IEB6</accession>
<sequence>MKGGIDGDDIDLPEFGVGCGRGVDHCPAEARENSVDFVEEKPFGVEPLLSNALIELVVGPVRLVGMPFKGPVVHAQERVVIDTGNERSS</sequence>
<dbReference type="AlphaFoldDB" id="A0A6J6IEB6"/>
<reference evidence="1" key="1">
    <citation type="submission" date="2020-05" db="EMBL/GenBank/DDBJ databases">
        <authorList>
            <person name="Chiriac C."/>
            <person name="Salcher M."/>
            <person name="Ghai R."/>
            <person name="Kavagutti S V."/>
        </authorList>
    </citation>
    <scope>NUCLEOTIDE SEQUENCE</scope>
</reference>
<name>A0A6J6IEB6_9ZZZZ</name>